<evidence type="ECO:0000256" key="1">
    <source>
        <dbReference type="ARBA" id="ARBA00008276"/>
    </source>
</evidence>
<dbReference type="SUPFAM" id="SSF53244">
    <property type="entry name" value="MurD-like peptide ligases, peptide-binding domain"/>
    <property type="match status" value="1"/>
</dbReference>
<evidence type="ECO:0000256" key="5">
    <source>
        <dbReference type="ARBA" id="ARBA00022741"/>
    </source>
</evidence>
<keyword evidence="5" id="KW-0547">Nucleotide-binding</keyword>
<dbReference type="EC" id="6.3.2.17" evidence="2"/>
<dbReference type="PANTHER" id="PTHR11136:SF0">
    <property type="entry name" value="DIHYDROFOLATE SYNTHETASE-RELATED"/>
    <property type="match status" value="1"/>
</dbReference>
<accession>A0ABR5TM31</accession>
<dbReference type="PIRSF" id="PIRSF001563">
    <property type="entry name" value="Folylpolyglu_synth"/>
    <property type="match status" value="1"/>
</dbReference>
<evidence type="ECO:0000256" key="8">
    <source>
        <dbReference type="ARBA" id="ARBA00030592"/>
    </source>
</evidence>
<organism evidence="12 13">
    <name type="scientific">Gemelliphila asaccharolytica</name>
    <dbReference type="NCBI Taxonomy" id="502393"/>
    <lineage>
        <taxon>Bacteria</taxon>
        <taxon>Bacillati</taxon>
        <taxon>Bacillota</taxon>
        <taxon>Bacilli</taxon>
        <taxon>Bacillales</taxon>
        <taxon>Gemellaceae</taxon>
        <taxon>Gemelliphila</taxon>
    </lineage>
</organism>
<reference evidence="12 13" key="1">
    <citation type="submission" date="2016-01" db="EMBL/GenBank/DDBJ databases">
        <authorList>
            <person name="Mitreva M."/>
            <person name="Pepin K.H."/>
            <person name="Mihindukulasuriya K.A."/>
            <person name="Fulton R."/>
            <person name="Fronick C."/>
            <person name="O'Laughlin M."/>
            <person name="Miner T."/>
            <person name="Herter B."/>
            <person name="Rosa B.A."/>
            <person name="Cordes M."/>
            <person name="Tomlinson C."/>
            <person name="Wollam A."/>
            <person name="Palsikar V.B."/>
            <person name="Mardis E.R."/>
            <person name="Wilson R.K."/>
        </authorList>
    </citation>
    <scope>NUCLEOTIDE SEQUENCE [LARGE SCALE GENOMIC DNA]</scope>
    <source>
        <strain evidence="12 13">KA00071</strain>
    </source>
</reference>
<dbReference type="EMBL" id="LSDB01000020">
    <property type="protein sequence ID" value="KXB58194.1"/>
    <property type="molecule type" value="Genomic_DNA"/>
</dbReference>
<feature type="domain" description="Mur ligase central" evidence="11">
    <location>
        <begin position="94"/>
        <end position="315"/>
    </location>
</feature>
<gene>
    <name evidence="12" type="ORF">HMPREF1871_00582</name>
</gene>
<evidence type="ECO:0000256" key="4">
    <source>
        <dbReference type="ARBA" id="ARBA00022723"/>
    </source>
</evidence>
<dbReference type="InterPro" id="IPR036615">
    <property type="entry name" value="Mur_ligase_C_dom_sf"/>
</dbReference>
<feature type="domain" description="Mur ligase C-terminal" evidence="10">
    <location>
        <begin position="343"/>
        <end position="457"/>
    </location>
</feature>
<evidence type="ECO:0000256" key="3">
    <source>
        <dbReference type="ARBA" id="ARBA00022598"/>
    </source>
</evidence>
<evidence type="ECO:0000256" key="6">
    <source>
        <dbReference type="ARBA" id="ARBA00022840"/>
    </source>
</evidence>
<dbReference type="SUPFAM" id="SSF53623">
    <property type="entry name" value="MurD-like peptide ligases, catalytic domain"/>
    <property type="match status" value="1"/>
</dbReference>
<dbReference type="Pfam" id="PF02875">
    <property type="entry name" value="Mur_ligase_C"/>
    <property type="match status" value="1"/>
</dbReference>
<keyword evidence="3" id="KW-0436">Ligase</keyword>
<dbReference type="Pfam" id="PF08245">
    <property type="entry name" value="Mur_ligase_M"/>
    <property type="match status" value="1"/>
</dbReference>
<evidence type="ECO:0000256" key="2">
    <source>
        <dbReference type="ARBA" id="ARBA00013025"/>
    </source>
</evidence>
<evidence type="ECO:0000313" key="13">
    <source>
        <dbReference type="Proteomes" id="UP000070467"/>
    </source>
</evidence>
<evidence type="ECO:0000259" key="11">
    <source>
        <dbReference type="Pfam" id="PF08245"/>
    </source>
</evidence>
<dbReference type="PANTHER" id="PTHR11136">
    <property type="entry name" value="FOLYLPOLYGLUTAMATE SYNTHASE-RELATED"/>
    <property type="match status" value="1"/>
</dbReference>
<evidence type="ECO:0000256" key="9">
    <source>
        <dbReference type="ARBA" id="ARBA00047493"/>
    </source>
</evidence>
<comment type="catalytic activity">
    <reaction evidence="9">
        <text>(6S)-5,6,7,8-tetrahydrofolyl-(gamma-L-Glu)(n) + L-glutamate + ATP = (6S)-5,6,7,8-tetrahydrofolyl-(gamma-L-Glu)(n+1) + ADP + phosphate + H(+)</text>
        <dbReference type="Rhea" id="RHEA:10580"/>
        <dbReference type="Rhea" id="RHEA-COMP:14738"/>
        <dbReference type="Rhea" id="RHEA-COMP:14740"/>
        <dbReference type="ChEBI" id="CHEBI:15378"/>
        <dbReference type="ChEBI" id="CHEBI:29985"/>
        <dbReference type="ChEBI" id="CHEBI:30616"/>
        <dbReference type="ChEBI" id="CHEBI:43474"/>
        <dbReference type="ChEBI" id="CHEBI:141005"/>
        <dbReference type="ChEBI" id="CHEBI:456216"/>
        <dbReference type="EC" id="6.3.2.17"/>
    </reaction>
</comment>
<comment type="similarity">
    <text evidence="1">Belongs to the folylpolyglutamate synthase family.</text>
</comment>
<sequence>MNLEFYKKKLIESNNYTKEVESAFSSNDKEKIYRDLKNINKSEINFILELIAEDLIINRVSKIERSGMKLGLHRIKNILKILGNPEKKLKVIHIAGTNGKGSVASYINSILKKRYRVGMYVSPSMESFNDRIRIDDKYISFVEMYDTYNKILDIWNKNFKSEDDRITVFEILTIIAILYFEKNKVDFAIMEVGLGGRFDATNIFSEKCISIISKIALDHTKILGDTIEKIAYEKAGIIIENDCVIVQNNKKSAIEVIKKIADEKNASLKIINLNDIKLEEINVKYNKFSYKNIRNIKIKMLGEYQIYNASLALEAILTLRDKNIIYLTDLEIKEGLEETFWLGRLEWIKTNILIDGAHNLDGIESLVKYIKKSKLRNLKILVGILEDKNYEKMIEKLSTINAEFYVVNVPIQIKKTNLEKLAKSFKKQVKEYDDYKIALEDLLPKLKEQETFIISGSLYLISEVRKYILEK</sequence>
<protein>
    <recommendedName>
        <fullName evidence="2">tetrahydrofolate synthase</fullName>
        <ecNumber evidence="2">6.3.2.17</ecNumber>
    </recommendedName>
    <alternativeName>
        <fullName evidence="8">Tetrahydrofolylpolyglutamate synthase</fullName>
    </alternativeName>
</protein>
<proteinExistence type="inferred from homology"/>
<evidence type="ECO:0000259" key="10">
    <source>
        <dbReference type="Pfam" id="PF02875"/>
    </source>
</evidence>
<name>A0ABR5TM31_9BACL</name>
<dbReference type="InterPro" id="IPR036565">
    <property type="entry name" value="Mur-like_cat_sf"/>
</dbReference>
<keyword evidence="4" id="KW-0479">Metal-binding</keyword>
<keyword evidence="13" id="KW-1185">Reference proteome</keyword>
<evidence type="ECO:0000313" key="12">
    <source>
        <dbReference type="EMBL" id="KXB58194.1"/>
    </source>
</evidence>
<dbReference type="NCBIfam" id="TIGR01499">
    <property type="entry name" value="folC"/>
    <property type="match status" value="1"/>
</dbReference>
<keyword evidence="6" id="KW-0067">ATP-binding</keyword>
<dbReference type="InterPro" id="IPR001645">
    <property type="entry name" value="Folylpolyglutamate_synth"/>
</dbReference>
<dbReference type="Gene3D" id="3.40.1190.10">
    <property type="entry name" value="Mur-like, catalytic domain"/>
    <property type="match status" value="1"/>
</dbReference>
<evidence type="ECO:0000256" key="7">
    <source>
        <dbReference type="ARBA" id="ARBA00022842"/>
    </source>
</evidence>
<dbReference type="RefSeq" id="WP_066129849.1">
    <property type="nucleotide sequence ID" value="NZ_KQ959873.1"/>
</dbReference>
<dbReference type="Gene3D" id="3.90.190.20">
    <property type="entry name" value="Mur ligase, C-terminal domain"/>
    <property type="match status" value="1"/>
</dbReference>
<dbReference type="InterPro" id="IPR004101">
    <property type="entry name" value="Mur_ligase_C"/>
</dbReference>
<comment type="caution">
    <text evidence="12">The sequence shown here is derived from an EMBL/GenBank/DDBJ whole genome shotgun (WGS) entry which is preliminary data.</text>
</comment>
<dbReference type="InterPro" id="IPR013221">
    <property type="entry name" value="Mur_ligase_cen"/>
</dbReference>
<dbReference type="Proteomes" id="UP000070467">
    <property type="component" value="Unassembled WGS sequence"/>
</dbReference>
<keyword evidence="7" id="KW-0460">Magnesium</keyword>